<protein>
    <submittedName>
        <fullName evidence="1">Uncharacterized protein</fullName>
    </submittedName>
</protein>
<sequence length="226" mass="26505">MGKENYICYGNKDYYKKFKYEDIDFATIKKKNVSIFLKEEEIYTFKMKLPKMNNLLLRENIEREINLLFKKEDILFDYSVISCNKNILELIVKCINTDRYELLDNYFAHCKKLNIIPLQEALIREIKSKTNIKHGIIVAHIDGILYSIVLKEGDLVFSTLNKDIDKDNGYSACTEALELITKALVDWDISLPKTIYTININLGEENIKSFNIENYNINSKELFNVK</sequence>
<accession>A0ABS6EZH7</accession>
<keyword evidence="2" id="KW-1185">Reference proteome</keyword>
<dbReference type="RefSeq" id="WP_216455869.1">
    <property type="nucleotide sequence ID" value="NZ_JAHLQL010000001.1"/>
</dbReference>
<gene>
    <name evidence="1" type="ORF">KQI89_03240</name>
</gene>
<organism evidence="1 2">
    <name type="scientific">Clostridium simiarum</name>
    <dbReference type="NCBI Taxonomy" id="2841506"/>
    <lineage>
        <taxon>Bacteria</taxon>
        <taxon>Bacillati</taxon>
        <taxon>Bacillota</taxon>
        <taxon>Clostridia</taxon>
        <taxon>Eubacteriales</taxon>
        <taxon>Clostridiaceae</taxon>
        <taxon>Clostridium</taxon>
    </lineage>
</organism>
<reference evidence="1 2" key="1">
    <citation type="submission" date="2021-06" db="EMBL/GenBank/DDBJ databases">
        <authorList>
            <person name="Sun Q."/>
            <person name="Li D."/>
        </authorList>
    </citation>
    <scope>NUCLEOTIDE SEQUENCE [LARGE SCALE GENOMIC DNA]</scope>
    <source>
        <strain evidence="1 2">MSJ-4</strain>
    </source>
</reference>
<evidence type="ECO:0000313" key="1">
    <source>
        <dbReference type="EMBL" id="MBU5590767.1"/>
    </source>
</evidence>
<evidence type="ECO:0000313" key="2">
    <source>
        <dbReference type="Proteomes" id="UP000736583"/>
    </source>
</evidence>
<dbReference type="EMBL" id="JAHLQL010000001">
    <property type="protein sequence ID" value="MBU5590767.1"/>
    <property type="molecule type" value="Genomic_DNA"/>
</dbReference>
<name>A0ABS6EZH7_9CLOT</name>
<comment type="caution">
    <text evidence="1">The sequence shown here is derived from an EMBL/GenBank/DDBJ whole genome shotgun (WGS) entry which is preliminary data.</text>
</comment>
<dbReference type="Proteomes" id="UP000736583">
    <property type="component" value="Unassembled WGS sequence"/>
</dbReference>
<proteinExistence type="predicted"/>